<proteinExistence type="predicted"/>
<dbReference type="InterPro" id="IPR006597">
    <property type="entry name" value="Sel1-like"/>
</dbReference>
<sequence>MYLQGLGVAQNPELAAIWTSKAARAGDTAAQNNLGIIFENGIGVTEDKQRALRWYMRAASNGSNSARESLSRLMAQGVKP</sequence>
<dbReference type="InterPro" id="IPR050767">
    <property type="entry name" value="Sel1_AlgK"/>
</dbReference>
<reference evidence="2 3" key="1">
    <citation type="submission" date="2019-06" db="EMBL/GenBank/DDBJ databases">
        <title>Whole genome sequence for Rhodospirillaceae sp. R148.</title>
        <authorList>
            <person name="Wang G."/>
        </authorList>
    </citation>
    <scope>NUCLEOTIDE SEQUENCE [LARGE SCALE GENOMIC DNA]</scope>
    <source>
        <strain evidence="2 3">R148</strain>
    </source>
</reference>
<dbReference type="PANTHER" id="PTHR11102:SF160">
    <property type="entry name" value="ERAD-ASSOCIATED E3 UBIQUITIN-PROTEIN LIGASE COMPONENT HRD3"/>
    <property type="match status" value="1"/>
</dbReference>
<comment type="caution">
    <text evidence="2">The sequence shown here is derived from an EMBL/GenBank/DDBJ whole genome shotgun (WGS) entry which is preliminary data.</text>
</comment>
<dbReference type="EMBL" id="VHSH01000006">
    <property type="protein sequence ID" value="TQV78652.1"/>
    <property type="molecule type" value="Genomic_DNA"/>
</dbReference>
<protein>
    <submittedName>
        <fullName evidence="2">Sel1 repeat family protein</fullName>
    </submittedName>
</protein>
<dbReference type="SMART" id="SM00671">
    <property type="entry name" value="SEL1"/>
    <property type="match status" value="2"/>
</dbReference>
<dbReference type="AlphaFoldDB" id="A0A545TN49"/>
<evidence type="ECO:0000313" key="3">
    <source>
        <dbReference type="Proteomes" id="UP000315252"/>
    </source>
</evidence>
<evidence type="ECO:0000256" key="1">
    <source>
        <dbReference type="SAM" id="MobiDB-lite"/>
    </source>
</evidence>
<keyword evidence="3" id="KW-1185">Reference proteome</keyword>
<dbReference type="PANTHER" id="PTHR11102">
    <property type="entry name" value="SEL-1-LIKE PROTEIN"/>
    <property type="match status" value="1"/>
</dbReference>
<dbReference type="OrthoDB" id="112232at2"/>
<accession>A0A545TN49</accession>
<dbReference type="SUPFAM" id="SSF81901">
    <property type="entry name" value="HCP-like"/>
    <property type="match status" value="1"/>
</dbReference>
<gene>
    <name evidence="2" type="ORF">FKG95_17725</name>
</gene>
<dbReference type="Gene3D" id="1.25.40.10">
    <property type="entry name" value="Tetratricopeptide repeat domain"/>
    <property type="match status" value="1"/>
</dbReference>
<name>A0A545TN49_9PROT</name>
<evidence type="ECO:0000313" key="2">
    <source>
        <dbReference type="EMBL" id="TQV78652.1"/>
    </source>
</evidence>
<organism evidence="2 3">
    <name type="scientific">Denitrobaculum tricleocarpae</name>
    <dbReference type="NCBI Taxonomy" id="2591009"/>
    <lineage>
        <taxon>Bacteria</taxon>
        <taxon>Pseudomonadati</taxon>
        <taxon>Pseudomonadota</taxon>
        <taxon>Alphaproteobacteria</taxon>
        <taxon>Rhodospirillales</taxon>
        <taxon>Rhodospirillaceae</taxon>
        <taxon>Denitrobaculum</taxon>
    </lineage>
</organism>
<dbReference type="InterPro" id="IPR011990">
    <property type="entry name" value="TPR-like_helical_dom_sf"/>
</dbReference>
<dbReference type="Proteomes" id="UP000315252">
    <property type="component" value="Unassembled WGS sequence"/>
</dbReference>
<feature type="region of interest" description="Disordered" evidence="1">
    <location>
        <begin position="61"/>
        <end position="80"/>
    </location>
</feature>
<dbReference type="Pfam" id="PF08238">
    <property type="entry name" value="Sel1"/>
    <property type="match status" value="2"/>
</dbReference>